<dbReference type="RefSeq" id="WP_115731115.1">
    <property type="nucleotide sequence ID" value="NZ_BAAAVY010000019.1"/>
</dbReference>
<proteinExistence type="predicted"/>
<accession>A0A380WKI8</accession>
<protein>
    <recommendedName>
        <fullName evidence="4">Hypervirulence associated protein TUDOR domain-containing protein</fullName>
    </recommendedName>
</protein>
<feature type="region of interest" description="Disordered" evidence="1">
    <location>
        <begin position="63"/>
        <end position="84"/>
    </location>
</feature>
<dbReference type="AlphaFoldDB" id="A0A380WKI8"/>
<dbReference type="OrthoDB" id="8020021at2"/>
<organism evidence="2 3">
    <name type="scientific">Aminobacter aminovorans</name>
    <name type="common">Chelatobacter heintzii</name>
    <dbReference type="NCBI Taxonomy" id="83263"/>
    <lineage>
        <taxon>Bacteria</taxon>
        <taxon>Pseudomonadati</taxon>
        <taxon>Pseudomonadota</taxon>
        <taxon>Alphaproteobacteria</taxon>
        <taxon>Hyphomicrobiales</taxon>
        <taxon>Phyllobacteriaceae</taxon>
        <taxon>Aminobacter</taxon>
    </lineage>
</organism>
<feature type="compositionally biased region" description="Basic and acidic residues" evidence="1">
    <location>
        <begin position="63"/>
        <end position="72"/>
    </location>
</feature>
<evidence type="ECO:0000313" key="3">
    <source>
        <dbReference type="Proteomes" id="UP000254701"/>
    </source>
</evidence>
<sequence length="84" mass="9406">MIRFTKGPASASRVEKPSHRFTVGQMVRIKSRIGIAVKDAETFHVKATLPAKDGSPQYRIRSDRENHERVTTEDNLEGVEAVAE</sequence>
<name>A0A380WKI8_AMIAI</name>
<dbReference type="EMBL" id="UFSM01000001">
    <property type="protein sequence ID" value="SUU88842.1"/>
    <property type="molecule type" value="Genomic_DNA"/>
</dbReference>
<reference evidence="2 3" key="1">
    <citation type="submission" date="2018-06" db="EMBL/GenBank/DDBJ databases">
        <authorList>
            <consortium name="Pathogen Informatics"/>
            <person name="Doyle S."/>
        </authorList>
    </citation>
    <scope>NUCLEOTIDE SEQUENCE [LARGE SCALE GENOMIC DNA]</scope>
    <source>
        <strain evidence="2 3">NCTC10684</strain>
    </source>
</reference>
<evidence type="ECO:0000256" key="1">
    <source>
        <dbReference type="SAM" id="MobiDB-lite"/>
    </source>
</evidence>
<evidence type="ECO:0000313" key="2">
    <source>
        <dbReference type="EMBL" id="SUU88842.1"/>
    </source>
</evidence>
<dbReference type="Proteomes" id="UP000254701">
    <property type="component" value="Unassembled WGS sequence"/>
</dbReference>
<gene>
    <name evidence="2" type="ORF">NCTC10684_02073</name>
</gene>
<evidence type="ECO:0008006" key="4">
    <source>
        <dbReference type="Google" id="ProtNLM"/>
    </source>
</evidence>